<reference evidence="3" key="1">
    <citation type="journal article" date="2017" name="Genome Biol. Evol.">
        <title>The complete genome sequence of the phytopathogenic fungus Sclerotinia sclerotiorum reveals insights into the genome architecture of broad host range pathogens.</title>
        <authorList>
            <person name="Derbyshire M."/>
            <person name="Denton-Giles M."/>
            <person name="Hegedus D."/>
            <person name="Seifbarghy S."/>
            <person name="Rollins J."/>
            <person name="van Kan J."/>
            <person name="Seidl M.F."/>
            <person name="Faino L."/>
            <person name="Mbengue M."/>
            <person name="Navaud O."/>
            <person name="Raffaele S."/>
            <person name="Hammond-Kosack K."/>
            <person name="Heard S."/>
            <person name="Oliver R."/>
        </authorList>
    </citation>
    <scope>NUCLEOTIDE SEQUENCE [LARGE SCALE GENOMIC DNA]</scope>
    <source>
        <strain evidence="3">ATCC 18683 / 1980 / Ss-1</strain>
    </source>
</reference>
<gene>
    <name evidence="2" type="ORF">sscle_08g064800</name>
</gene>
<dbReference type="OMA" id="CGHRISK"/>
<name>A0A1D9Q9S4_SCLS1</name>
<dbReference type="OrthoDB" id="3554132at2759"/>
<dbReference type="Proteomes" id="UP000177798">
    <property type="component" value="Chromosome 8"/>
</dbReference>
<feature type="region of interest" description="Disordered" evidence="1">
    <location>
        <begin position="121"/>
        <end position="157"/>
    </location>
</feature>
<evidence type="ECO:0000313" key="3">
    <source>
        <dbReference type="Proteomes" id="UP000177798"/>
    </source>
</evidence>
<feature type="compositionally biased region" description="Polar residues" evidence="1">
    <location>
        <begin position="78"/>
        <end position="91"/>
    </location>
</feature>
<feature type="region of interest" description="Disordered" evidence="1">
    <location>
        <begin position="61"/>
        <end position="107"/>
    </location>
</feature>
<evidence type="ECO:0000313" key="2">
    <source>
        <dbReference type="EMBL" id="APA11710.1"/>
    </source>
</evidence>
<accession>A0A1D9Q9S4</accession>
<evidence type="ECO:0000256" key="1">
    <source>
        <dbReference type="SAM" id="MobiDB-lite"/>
    </source>
</evidence>
<sequence length="157" mass="17712">MENDPFTSPQLETSGDTVHSPYGHYGDLETITEGLEAKAYDLRLDEGSYLRLMQRLNLEPKPYVPDDYWEDPEPALSSHGSTDQEQTTSNHDLNRAPRGQLSKQPRGHHIAAITNLRYPTQFDPVVPTLDPAPTGRHRDRSNLSLTPSLRGKDHDQL</sequence>
<dbReference type="VEuPathDB" id="FungiDB:sscle_08g064800"/>
<organism evidence="2 3">
    <name type="scientific">Sclerotinia sclerotiorum (strain ATCC 18683 / 1980 / Ss-1)</name>
    <name type="common">White mold</name>
    <name type="synonym">Whetzelinia sclerotiorum</name>
    <dbReference type="NCBI Taxonomy" id="665079"/>
    <lineage>
        <taxon>Eukaryota</taxon>
        <taxon>Fungi</taxon>
        <taxon>Dikarya</taxon>
        <taxon>Ascomycota</taxon>
        <taxon>Pezizomycotina</taxon>
        <taxon>Leotiomycetes</taxon>
        <taxon>Helotiales</taxon>
        <taxon>Sclerotiniaceae</taxon>
        <taxon>Sclerotinia</taxon>
    </lineage>
</organism>
<dbReference type="EMBL" id="CP017821">
    <property type="protein sequence ID" value="APA11710.1"/>
    <property type="molecule type" value="Genomic_DNA"/>
</dbReference>
<protein>
    <submittedName>
        <fullName evidence="2">Uncharacterized protein</fullName>
    </submittedName>
</protein>
<proteinExistence type="predicted"/>
<dbReference type="RefSeq" id="XP_001593760.1">
    <property type="nucleotide sequence ID" value="XM_001593710.1"/>
</dbReference>
<dbReference type="AlphaFoldDB" id="A0A1D9Q9S4"/>
<feature type="region of interest" description="Disordered" evidence="1">
    <location>
        <begin position="1"/>
        <end position="26"/>
    </location>
</feature>
<feature type="compositionally biased region" description="Polar residues" evidence="1">
    <location>
        <begin position="1"/>
        <end position="17"/>
    </location>
</feature>
<dbReference type="KEGG" id="ssl:SS1G_05188"/>